<dbReference type="Pfam" id="PF24390">
    <property type="entry name" value="PRTase-CE"/>
    <property type="match status" value="1"/>
</dbReference>
<sequence>MRFDYLIENQVKWSNQKLNCLYPVQNQSKFVMDYLNSLTISTPGNTPAFRNPNQPTKEVFFSNPQNRLTLERIFLEKGIELLGKVKSLSPDPRKRPLGDTVKSHRTFGTGTLFFTWRNVSNTCPLVFWWDVSGHDWIPLFCVKNRGQSQ</sequence>
<evidence type="ECO:0000313" key="2">
    <source>
        <dbReference type="EMBL" id="REG78218.1"/>
    </source>
</evidence>
<evidence type="ECO:0000259" key="1">
    <source>
        <dbReference type="Pfam" id="PF24390"/>
    </source>
</evidence>
<gene>
    <name evidence="2" type="ORF">C8N25_13910</name>
</gene>
<dbReference type="Proteomes" id="UP000256405">
    <property type="component" value="Unassembled WGS sequence"/>
</dbReference>
<accession>A0A3E0D9K1</accession>
<dbReference type="EMBL" id="QUNF01000039">
    <property type="protein sequence ID" value="REG78218.1"/>
    <property type="molecule type" value="Genomic_DNA"/>
</dbReference>
<name>A0A3E0D9K1_9BACT</name>
<reference evidence="2 3" key="1">
    <citation type="submission" date="2018-08" db="EMBL/GenBank/DDBJ databases">
        <title>Genomic Encyclopedia of Archaeal and Bacterial Type Strains, Phase II (KMG-II): from individual species to whole genera.</title>
        <authorList>
            <person name="Goeker M."/>
        </authorList>
    </citation>
    <scope>NUCLEOTIDE SEQUENCE [LARGE SCALE GENOMIC DNA]</scope>
    <source>
        <strain evidence="2 3">DSM 15986</strain>
    </source>
</reference>
<proteinExistence type="predicted"/>
<protein>
    <recommendedName>
        <fullName evidence="1">PRTase-CE domain-containing protein</fullName>
    </recommendedName>
</protein>
<keyword evidence="3" id="KW-1185">Reference proteome</keyword>
<feature type="domain" description="PRTase-CE" evidence="1">
    <location>
        <begin position="10"/>
        <end position="141"/>
    </location>
</feature>
<dbReference type="InterPro" id="IPR056920">
    <property type="entry name" value="PRTase-CE"/>
</dbReference>
<organism evidence="2 3">
    <name type="scientific">Algoriphagus antarcticus</name>
    <dbReference type="NCBI Taxonomy" id="238540"/>
    <lineage>
        <taxon>Bacteria</taxon>
        <taxon>Pseudomonadati</taxon>
        <taxon>Bacteroidota</taxon>
        <taxon>Cytophagia</taxon>
        <taxon>Cytophagales</taxon>
        <taxon>Cyclobacteriaceae</taxon>
        <taxon>Algoriphagus</taxon>
    </lineage>
</organism>
<dbReference type="AlphaFoldDB" id="A0A3E0D9K1"/>
<evidence type="ECO:0000313" key="3">
    <source>
        <dbReference type="Proteomes" id="UP000256405"/>
    </source>
</evidence>
<comment type="caution">
    <text evidence="2">The sequence shown here is derived from an EMBL/GenBank/DDBJ whole genome shotgun (WGS) entry which is preliminary data.</text>
</comment>